<dbReference type="PIRSF" id="PIRSF019169">
    <property type="entry name" value="PilM"/>
    <property type="match status" value="1"/>
</dbReference>
<dbReference type="InterPro" id="IPR005883">
    <property type="entry name" value="PilM"/>
</dbReference>
<dbReference type="EMBL" id="WXEX01000007">
    <property type="protein sequence ID" value="MZP43292.1"/>
    <property type="molecule type" value="Genomic_DNA"/>
</dbReference>
<protein>
    <submittedName>
        <fullName evidence="1">Type IV pilus assembly protein PilM</fullName>
    </submittedName>
</protein>
<accession>A0A845L9G4</accession>
<organism evidence="1 2">
    <name type="scientific">Heliomicrobium gestii</name>
    <name type="common">Heliobacterium gestii</name>
    <dbReference type="NCBI Taxonomy" id="2699"/>
    <lineage>
        <taxon>Bacteria</taxon>
        <taxon>Bacillati</taxon>
        <taxon>Bacillota</taxon>
        <taxon>Clostridia</taxon>
        <taxon>Eubacteriales</taxon>
        <taxon>Heliobacteriaceae</taxon>
        <taxon>Heliomicrobium</taxon>
    </lineage>
</organism>
<comment type="caution">
    <text evidence="1">The sequence shown here is derived from an EMBL/GenBank/DDBJ whole genome shotgun (WGS) entry which is preliminary data.</text>
</comment>
<dbReference type="PANTHER" id="PTHR32432:SF3">
    <property type="entry name" value="ETHANOLAMINE UTILIZATION PROTEIN EUTJ"/>
    <property type="match status" value="1"/>
</dbReference>
<dbReference type="SUPFAM" id="SSF53067">
    <property type="entry name" value="Actin-like ATPase domain"/>
    <property type="match status" value="2"/>
</dbReference>
<dbReference type="NCBIfam" id="TIGR01175">
    <property type="entry name" value="pilM"/>
    <property type="match status" value="1"/>
</dbReference>
<dbReference type="Pfam" id="PF11104">
    <property type="entry name" value="PilM_2"/>
    <property type="match status" value="2"/>
</dbReference>
<evidence type="ECO:0000313" key="1">
    <source>
        <dbReference type="EMBL" id="MZP43292.1"/>
    </source>
</evidence>
<dbReference type="OrthoDB" id="9765023at2"/>
<dbReference type="InterPro" id="IPR050696">
    <property type="entry name" value="FtsA/MreB"/>
</dbReference>
<dbReference type="Proteomes" id="UP000471031">
    <property type="component" value="Unassembled WGS sequence"/>
</dbReference>
<reference evidence="1 2" key="1">
    <citation type="submission" date="2020-01" db="EMBL/GenBank/DDBJ databases">
        <title>Whole genome sequence of Heliobacterium gestii DSM 11169.</title>
        <authorList>
            <person name="Kyndt J.A."/>
            <person name="Meyer T.E."/>
        </authorList>
    </citation>
    <scope>NUCLEOTIDE SEQUENCE [LARGE SCALE GENOMIC DNA]</scope>
    <source>
        <strain evidence="1 2">DSM 11169</strain>
    </source>
</reference>
<dbReference type="Gene3D" id="3.30.420.40">
    <property type="match status" value="2"/>
</dbReference>
<dbReference type="InterPro" id="IPR043129">
    <property type="entry name" value="ATPase_NBD"/>
</dbReference>
<evidence type="ECO:0000313" key="2">
    <source>
        <dbReference type="Proteomes" id="UP000471031"/>
    </source>
</evidence>
<dbReference type="AlphaFoldDB" id="A0A845L9G4"/>
<sequence length="384" mass="42857">MRKMFGPINTLGIEIAGAAVRMVEVSRRNRRFEIVAATQQPFAPPAGDMTTEAYWQALEAAIEKCLAGVRKRVKRAVLTFPSRNLISRQVRMPHMPEAELRASLRWELEKYVPLSADDYVYDYLNQGVIEVEGDPMAQLLLVALPKEEVVRHFECLQGAGVTVTAVETASFALSRLLNAMRENDLRTYGCLDIGDDRSTLTVFREGRVQFIRYIQLGAARLEENLREIFPVEAATLRQMLAETAVTSQAAETERLGGLVAEDASASAGAVTMDEAPAGWMDGQNAEMQILLQSFLSELIVEVRRSLDFYNLQYRDNSFAHLVLCGGLSRLRGIETYFSQEFKLPVSVLDMQTSLVAQIKPDCLERMTPDMAVVTGLALRAPEEE</sequence>
<name>A0A845L9G4_HELGE</name>
<dbReference type="PANTHER" id="PTHR32432">
    <property type="entry name" value="CELL DIVISION PROTEIN FTSA-RELATED"/>
    <property type="match status" value="1"/>
</dbReference>
<gene>
    <name evidence="1" type="primary">pilM</name>
    <name evidence="1" type="ORF">GTO89_09600</name>
</gene>
<dbReference type="Gene3D" id="3.30.1490.300">
    <property type="match status" value="1"/>
</dbReference>
<proteinExistence type="predicted"/>
<dbReference type="CDD" id="cd24049">
    <property type="entry name" value="ASKHA_NBD_PilM"/>
    <property type="match status" value="1"/>
</dbReference>
<keyword evidence="2" id="KW-1185">Reference proteome</keyword>